<dbReference type="InterPro" id="IPR016039">
    <property type="entry name" value="Thiolase-like"/>
</dbReference>
<evidence type="ECO:0000256" key="64">
    <source>
        <dbReference type="PROSITE-ProRule" id="PRU01363"/>
    </source>
</evidence>
<reference evidence="67 68" key="1">
    <citation type="submission" date="2024-07" db="EMBL/GenBank/DDBJ databases">
        <title>Chromosome-level genome assembly of the water stick insect Ranatra chinensis (Heteroptera: Nepidae).</title>
        <authorList>
            <person name="Liu X."/>
        </authorList>
    </citation>
    <scope>NUCLEOTIDE SEQUENCE [LARGE SCALE GENOMIC DNA]</scope>
    <source>
        <strain evidence="67">Cailab_2021Rc</strain>
        <tissue evidence="67">Muscle</tissue>
    </source>
</reference>
<comment type="catalytic activity">
    <reaction evidence="63">
        <text>octanoyl-[ACP] + malonyl-[ACP] + H(+) = 3-oxodecanoyl-[ACP] + holo-[ACP] + CO2</text>
        <dbReference type="Rhea" id="RHEA:41852"/>
        <dbReference type="Rhea" id="RHEA-COMP:9623"/>
        <dbReference type="Rhea" id="RHEA-COMP:9636"/>
        <dbReference type="Rhea" id="RHEA-COMP:9637"/>
        <dbReference type="Rhea" id="RHEA-COMP:9685"/>
        <dbReference type="ChEBI" id="CHEBI:15378"/>
        <dbReference type="ChEBI" id="CHEBI:16526"/>
        <dbReference type="ChEBI" id="CHEBI:64479"/>
        <dbReference type="ChEBI" id="CHEBI:78449"/>
        <dbReference type="ChEBI" id="CHEBI:78463"/>
        <dbReference type="ChEBI" id="CHEBI:78464"/>
    </reaction>
    <physiologicalReaction direction="left-to-right" evidence="63">
        <dbReference type="Rhea" id="RHEA:41853"/>
    </physiologicalReaction>
</comment>
<dbReference type="Gene3D" id="3.40.366.10">
    <property type="entry name" value="Malonyl-Coenzyme A Acyl Carrier Protein, domain 2"/>
    <property type="match status" value="1"/>
</dbReference>
<evidence type="ECO:0000256" key="9">
    <source>
        <dbReference type="ARBA" id="ARBA00022516"/>
    </source>
</evidence>
<feature type="active site" description="Proton donor; for dehydratase activity" evidence="64">
    <location>
        <position position="1020"/>
    </location>
</feature>
<evidence type="ECO:0000256" key="32">
    <source>
        <dbReference type="ARBA" id="ARBA00023442"/>
    </source>
</evidence>
<evidence type="ECO:0000256" key="1">
    <source>
        <dbReference type="ARBA" id="ARBA00005189"/>
    </source>
</evidence>
<comment type="catalytic activity">
    <reaction evidence="38">
        <text>tetradecanoyl-[ACP] + malonyl-[ACP] + H(+) = 3-oxohexadecanoyl-[ACP] + holo-[ACP] + CO2</text>
        <dbReference type="Rhea" id="RHEA:41900"/>
        <dbReference type="Rhea" id="RHEA-COMP:9623"/>
        <dbReference type="Rhea" id="RHEA-COMP:9648"/>
        <dbReference type="Rhea" id="RHEA-COMP:9649"/>
        <dbReference type="Rhea" id="RHEA-COMP:9685"/>
        <dbReference type="ChEBI" id="CHEBI:15378"/>
        <dbReference type="ChEBI" id="CHEBI:16526"/>
        <dbReference type="ChEBI" id="CHEBI:64479"/>
        <dbReference type="ChEBI" id="CHEBI:78449"/>
        <dbReference type="ChEBI" id="CHEBI:78477"/>
        <dbReference type="ChEBI" id="CHEBI:78478"/>
    </reaction>
    <physiologicalReaction direction="left-to-right" evidence="38">
        <dbReference type="Rhea" id="RHEA:41901"/>
    </physiologicalReaction>
</comment>
<dbReference type="InterPro" id="IPR018201">
    <property type="entry name" value="Ketoacyl_synth_AS"/>
</dbReference>
<protein>
    <recommendedName>
        <fullName evidence="7">Fatty acid synthase</fullName>
        <ecNumber evidence="5">1.1.1.100</ecNumber>
        <ecNumber evidence="2">1.3.1.39</ecNumber>
        <ecNumber evidence="6">2.3.1.41</ecNumber>
        <ecNumber evidence="4">2.3.1.85</ecNumber>
        <ecNumber evidence="3">3.1.2.14</ecNumber>
    </recommendedName>
</protein>
<evidence type="ECO:0000256" key="37">
    <source>
        <dbReference type="ARBA" id="ARBA00047440"/>
    </source>
</evidence>
<dbReference type="SUPFAM" id="SSF53474">
    <property type="entry name" value="alpha/beta-Hydrolases"/>
    <property type="match status" value="1"/>
</dbReference>
<evidence type="ECO:0000256" key="30">
    <source>
        <dbReference type="ARBA" id="ARBA00023401"/>
    </source>
</evidence>
<dbReference type="SMART" id="SM00829">
    <property type="entry name" value="PKS_ER"/>
    <property type="match status" value="1"/>
</dbReference>
<evidence type="ECO:0000256" key="43">
    <source>
        <dbReference type="ARBA" id="ARBA00047953"/>
    </source>
</evidence>
<dbReference type="InterPro" id="IPR042104">
    <property type="entry name" value="PKS_dehydratase_sf"/>
</dbReference>
<comment type="pathway">
    <text evidence="1">Lipid metabolism.</text>
</comment>
<evidence type="ECO:0000256" key="34">
    <source>
        <dbReference type="ARBA" id="ARBA00047300"/>
    </source>
</evidence>
<dbReference type="InterPro" id="IPR036736">
    <property type="entry name" value="ACP-like_sf"/>
</dbReference>
<evidence type="ECO:0000256" key="60">
    <source>
        <dbReference type="ARBA" id="ARBA00049422"/>
    </source>
</evidence>
<dbReference type="SMART" id="SM00822">
    <property type="entry name" value="PKS_KR"/>
    <property type="match status" value="1"/>
</dbReference>
<dbReference type="PROSITE" id="PS00606">
    <property type="entry name" value="KS3_1"/>
    <property type="match status" value="1"/>
</dbReference>
<dbReference type="InterPro" id="IPR013968">
    <property type="entry name" value="PKS_KR"/>
</dbReference>
<dbReference type="SUPFAM" id="SSF52151">
    <property type="entry name" value="FabD/lysophospholipase-like"/>
    <property type="match status" value="1"/>
</dbReference>
<evidence type="ECO:0000256" key="27">
    <source>
        <dbReference type="ARBA" id="ARBA00023394"/>
    </source>
</evidence>
<evidence type="ECO:0000256" key="62">
    <source>
        <dbReference type="ARBA" id="ARBA00049521"/>
    </source>
</evidence>
<evidence type="ECO:0000256" key="57">
    <source>
        <dbReference type="ARBA" id="ARBA00049171"/>
    </source>
</evidence>
<comment type="catalytic activity">
    <reaction evidence="55">
        <text>(2E)-octadecenoyl-[ACP] + NADPH + H(+) = octadecanoyl-[ACP] + NADP(+)</text>
        <dbReference type="Rhea" id="RHEA:41928"/>
        <dbReference type="Rhea" id="RHEA-COMP:9655"/>
        <dbReference type="Rhea" id="RHEA-COMP:9656"/>
        <dbReference type="ChEBI" id="CHEBI:15378"/>
        <dbReference type="ChEBI" id="CHEBI:57783"/>
        <dbReference type="ChEBI" id="CHEBI:58349"/>
        <dbReference type="ChEBI" id="CHEBI:78489"/>
        <dbReference type="ChEBI" id="CHEBI:78495"/>
    </reaction>
    <physiologicalReaction direction="left-to-right" evidence="55">
        <dbReference type="Rhea" id="RHEA:41929"/>
    </physiologicalReaction>
</comment>
<evidence type="ECO:0000256" key="28">
    <source>
        <dbReference type="ARBA" id="ARBA00023398"/>
    </source>
</evidence>
<dbReference type="SMART" id="SM00823">
    <property type="entry name" value="PKS_PP"/>
    <property type="match status" value="1"/>
</dbReference>
<comment type="catalytic activity">
    <reaction evidence="27">
        <text>a (3R)-hydroxyacyl-[ACP] = a (2E)-enoyl-[ACP] + H2O</text>
        <dbReference type="Rhea" id="RHEA:13097"/>
        <dbReference type="Rhea" id="RHEA-COMP:9925"/>
        <dbReference type="Rhea" id="RHEA-COMP:9945"/>
        <dbReference type="ChEBI" id="CHEBI:15377"/>
        <dbReference type="ChEBI" id="CHEBI:78784"/>
        <dbReference type="ChEBI" id="CHEBI:78827"/>
        <dbReference type="EC" id="4.2.1.59"/>
    </reaction>
    <physiologicalReaction direction="left-to-right" evidence="27">
        <dbReference type="Rhea" id="RHEA:13098"/>
    </physiologicalReaction>
</comment>
<keyword evidence="11" id="KW-0808">Transferase</keyword>
<comment type="catalytic activity">
    <reaction evidence="47">
        <text>tetradecanoyl-[ACP] + H2O = tetradecanoate + holo-[ACP] + H(+)</text>
        <dbReference type="Rhea" id="RHEA:30123"/>
        <dbReference type="Rhea" id="RHEA-COMP:9648"/>
        <dbReference type="Rhea" id="RHEA-COMP:9685"/>
        <dbReference type="ChEBI" id="CHEBI:15377"/>
        <dbReference type="ChEBI" id="CHEBI:15378"/>
        <dbReference type="ChEBI" id="CHEBI:30807"/>
        <dbReference type="ChEBI" id="CHEBI:64479"/>
        <dbReference type="ChEBI" id="CHEBI:78477"/>
        <dbReference type="EC" id="3.1.2.14"/>
    </reaction>
    <physiologicalReaction direction="left-to-right" evidence="47">
        <dbReference type="Rhea" id="RHEA:30124"/>
    </physiologicalReaction>
</comment>
<feature type="region of interest" description="C-terminal hotdog fold" evidence="64">
    <location>
        <begin position="971"/>
        <end position="1098"/>
    </location>
</feature>
<comment type="catalytic activity">
    <reaction evidence="60">
        <text>3-oxooctanoyl-[ACP] + NADPH + H(+) = (3R)-hydroxyoctanoyl-[ACP] + NADP(+)</text>
        <dbReference type="Rhea" id="RHEA:41840"/>
        <dbReference type="Rhea" id="RHEA-COMP:9633"/>
        <dbReference type="Rhea" id="RHEA-COMP:9634"/>
        <dbReference type="ChEBI" id="CHEBI:15378"/>
        <dbReference type="ChEBI" id="CHEBI:57783"/>
        <dbReference type="ChEBI" id="CHEBI:58349"/>
        <dbReference type="ChEBI" id="CHEBI:78460"/>
        <dbReference type="ChEBI" id="CHEBI:78461"/>
    </reaction>
    <physiologicalReaction direction="left-to-right" evidence="60">
        <dbReference type="Rhea" id="RHEA:41841"/>
    </physiologicalReaction>
</comment>
<comment type="catalytic activity">
    <reaction evidence="58">
        <text>3-oxododecanoyl-[ACP] + NADPH + H(+) = (3R)-hydroxydodecanoyl-[ACP] + NADP(+)</text>
        <dbReference type="Rhea" id="RHEA:41872"/>
        <dbReference type="Rhea" id="RHEA-COMP:9641"/>
        <dbReference type="Rhea" id="RHEA-COMP:9642"/>
        <dbReference type="ChEBI" id="CHEBI:15378"/>
        <dbReference type="ChEBI" id="CHEBI:57783"/>
        <dbReference type="ChEBI" id="CHEBI:58349"/>
        <dbReference type="ChEBI" id="CHEBI:78469"/>
        <dbReference type="ChEBI" id="CHEBI:78470"/>
    </reaction>
    <physiologicalReaction direction="left-to-right" evidence="58">
        <dbReference type="Rhea" id="RHEA:41873"/>
    </physiologicalReaction>
</comment>
<dbReference type="Pfam" id="PF21149">
    <property type="entry name" value="FAS_pseudo-KR"/>
    <property type="match status" value="1"/>
</dbReference>
<dbReference type="InterPro" id="IPR014030">
    <property type="entry name" value="Ketoacyl_synth_N"/>
</dbReference>
<dbReference type="SUPFAM" id="SSF50129">
    <property type="entry name" value="GroES-like"/>
    <property type="match status" value="1"/>
</dbReference>
<evidence type="ECO:0000256" key="55">
    <source>
        <dbReference type="ARBA" id="ARBA00049019"/>
    </source>
</evidence>
<evidence type="ECO:0000256" key="7">
    <source>
        <dbReference type="ARBA" id="ARBA00018769"/>
    </source>
</evidence>
<dbReference type="GO" id="GO:0141148">
    <property type="term" value="F:enoyl-[acyl-carrier-protein] reductase (NADPH) activity"/>
    <property type="evidence" value="ECO:0007669"/>
    <property type="project" value="UniProtKB-EC"/>
</dbReference>
<comment type="catalytic activity">
    <reaction evidence="45">
        <text>hexadecanoyl-[ACP] + malonyl-[ACP] + H(+) = 3-oxooctadecanoyl-[ACP] + holo-[ACP] + CO2</text>
        <dbReference type="Rhea" id="RHEA:41916"/>
        <dbReference type="Rhea" id="RHEA-COMP:9623"/>
        <dbReference type="Rhea" id="RHEA-COMP:9652"/>
        <dbReference type="Rhea" id="RHEA-COMP:9653"/>
        <dbReference type="Rhea" id="RHEA-COMP:9685"/>
        <dbReference type="ChEBI" id="CHEBI:15378"/>
        <dbReference type="ChEBI" id="CHEBI:16526"/>
        <dbReference type="ChEBI" id="CHEBI:64479"/>
        <dbReference type="ChEBI" id="CHEBI:78449"/>
        <dbReference type="ChEBI" id="CHEBI:78483"/>
        <dbReference type="ChEBI" id="CHEBI:78487"/>
    </reaction>
    <physiologicalReaction direction="left-to-right" evidence="45">
        <dbReference type="Rhea" id="RHEA:41917"/>
    </physiologicalReaction>
</comment>
<evidence type="ECO:0000256" key="22">
    <source>
        <dbReference type="ARBA" id="ARBA00023268"/>
    </source>
</evidence>
<evidence type="ECO:0000256" key="16">
    <source>
        <dbReference type="ARBA" id="ARBA00022898"/>
    </source>
</evidence>
<dbReference type="Pfam" id="PF00698">
    <property type="entry name" value="Acyl_transf_1"/>
    <property type="match status" value="1"/>
</dbReference>
<dbReference type="SMART" id="SM00825">
    <property type="entry name" value="PKS_KS"/>
    <property type="match status" value="1"/>
</dbReference>
<evidence type="ECO:0000313" key="68">
    <source>
        <dbReference type="Proteomes" id="UP001558652"/>
    </source>
</evidence>
<organism evidence="67 68">
    <name type="scientific">Ranatra chinensis</name>
    <dbReference type="NCBI Taxonomy" id="642074"/>
    <lineage>
        <taxon>Eukaryota</taxon>
        <taxon>Metazoa</taxon>
        <taxon>Ecdysozoa</taxon>
        <taxon>Arthropoda</taxon>
        <taxon>Hexapoda</taxon>
        <taxon>Insecta</taxon>
        <taxon>Pterygota</taxon>
        <taxon>Neoptera</taxon>
        <taxon>Paraneoptera</taxon>
        <taxon>Hemiptera</taxon>
        <taxon>Heteroptera</taxon>
        <taxon>Panheteroptera</taxon>
        <taxon>Nepomorpha</taxon>
        <taxon>Nepidae</taxon>
        <taxon>Ranatrinae</taxon>
        <taxon>Ranatra</taxon>
    </lineage>
</organism>
<feature type="domain" description="PKS/mFAS DH" evidence="66">
    <location>
        <begin position="834"/>
        <end position="1098"/>
    </location>
</feature>
<evidence type="ECO:0000256" key="59">
    <source>
        <dbReference type="ARBA" id="ARBA00049414"/>
    </source>
</evidence>
<evidence type="ECO:0000259" key="66">
    <source>
        <dbReference type="PROSITE" id="PS52019"/>
    </source>
</evidence>
<evidence type="ECO:0000256" key="25">
    <source>
        <dbReference type="ARBA" id="ARBA00023373"/>
    </source>
</evidence>
<evidence type="ECO:0000256" key="63">
    <source>
        <dbReference type="ARBA" id="ARBA00049533"/>
    </source>
</evidence>
<dbReference type="GO" id="GO:0016297">
    <property type="term" value="F:fatty acyl-[ACP] hydrolase activity"/>
    <property type="evidence" value="ECO:0007669"/>
    <property type="project" value="UniProtKB-EC"/>
</dbReference>
<comment type="caution">
    <text evidence="67">The sequence shown here is derived from an EMBL/GenBank/DDBJ whole genome shotgun (WGS) entry which is preliminary data.</text>
</comment>
<dbReference type="Gene3D" id="3.30.70.3290">
    <property type="match status" value="1"/>
</dbReference>
<dbReference type="InterPro" id="IPR057326">
    <property type="entry name" value="KR_dom"/>
</dbReference>
<comment type="catalytic activity">
    <reaction evidence="46">
        <text>(2E)-dodecenoyl-[ACP] + NADPH + H(+) = dodecanoyl-[ACP] + NADP(+)</text>
        <dbReference type="Rhea" id="RHEA:41880"/>
        <dbReference type="Rhea" id="RHEA-COMP:9643"/>
        <dbReference type="Rhea" id="RHEA-COMP:9644"/>
        <dbReference type="ChEBI" id="CHEBI:15378"/>
        <dbReference type="ChEBI" id="CHEBI:57783"/>
        <dbReference type="ChEBI" id="CHEBI:58349"/>
        <dbReference type="ChEBI" id="CHEBI:65264"/>
        <dbReference type="ChEBI" id="CHEBI:78472"/>
    </reaction>
    <physiologicalReaction direction="left-to-right" evidence="46">
        <dbReference type="Rhea" id="RHEA:41881"/>
    </physiologicalReaction>
</comment>
<keyword evidence="14" id="KW-0276">Fatty acid metabolism</keyword>
<dbReference type="InterPro" id="IPR001227">
    <property type="entry name" value="Ac_transferase_dom_sf"/>
</dbReference>
<proteinExistence type="predicted"/>
<evidence type="ECO:0000256" key="13">
    <source>
        <dbReference type="ARBA" id="ARBA00022801"/>
    </source>
</evidence>
<dbReference type="SUPFAM" id="SSF47336">
    <property type="entry name" value="ACP-like"/>
    <property type="match status" value="1"/>
</dbReference>
<evidence type="ECO:0000256" key="40">
    <source>
        <dbReference type="ARBA" id="ARBA00047578"/>
    </source>
</evidence>
<dbReference type="InterPro" id="IPR049391">
    <property type="entry name" value="FAS_pseudo-KR"/>
</dbReference>
<keyword evidence="12" id="KW-0702">S-nitrosylation</keyword>
<evidence type="ECO:0000256" key="35">
    <source>
        <dbReference type="ARBA" id="ARBA00047394"/>
    </source>
</evidence>
<dbReference type="InterPro" id="IPR049552">
    <property type="entry name" value="PKS_DH_N"/>
</dbReference>
<comment type="catalytic activity">
    <reaction evidence="25">
        <text>(3R)-hydroxyhexanoyl-[ACP] = (2E)-hexenoyl-[ACP] + H2O</text>
        <dbReference type="Rhea" id="RHEA:41828"/>
        <dbReference type="Rhea" id="RHEA-COMP:9630"/>
        <dbReference type="Rhea" id="RHEA-COMP:9631"/>
        <dbReference type="ChEBI" id="CHEBI:15377"/>
        <dbReference type="ChEBI" id="CHEBI:78457"/>
        <dbReference type="ChEBI" id="CHEBI:78458"/>
    </reaction>
    <physiologicalReaction direction="left-to-right" evidence="25">
        <dbReference type="Rhea" id="RHEA:41829"/>
    </physiologicalReaction>
</comment>
<accession>A0ABD0YDR8</accession>
<dbReference type="PROSITE" id="PS52004">
    <property type="entry name" value="KS3_2"/>
    <property type="match status" value="1"/>
</dbReference>
<evidence type="ECO:0000256" key="26">
    <source>
        <dbReference type="ARBA" id="ARBA00023388"/>
    </source>
</evidence>
<evidence type="ECO:0000256" key="56">
    <source>
        <dbReference type="ARBA" id="ARBA00049109"/>
    </source>
</evidence>
<evidence type="ECO:0000256" key="54">
    <source>
        <dbReference type="ARBA" id="ARBA00048935"/>
    </source>
</evidence>
<comment type="catalytic activity">
    <reaction evidence="52">
        <text>holo-[ACP] + acetyl-CoA = acetyl-[ACP] + CoA</text>
        <dbReference type="Rhea" id="RHEA:41788"/>
        <dbReference type="Rhea" id="RHEA-COMP:9621"/>
        <dbReference type="Rhea" id="RHEA-COMP:9685"/>
        <dbReference type="ChEBI" id="CHEBI:57287"/>
        <dbReference type="ChEBI" id="CHEBI:57288"/>
        <dbReference type="ChEBI" id="CHEBI:64479"/>
        <dbReference type="ChEBI" id="CHEBI:78446"/>
        <dbReference type="EC" id="2.3.1.38"/>
    </reaction>
    <physiologicalReaction direction="left-to-right" evidence="52">
        <dbReference type="Rhea" id="RHEA:41789"/>
    </physiologicalReaction>
</comment>
<comment type="catalytic activity">
    <reaction evidence="28">
        <text>(3R)-hydroxytetradecanoyl-[ACP] = (2E)-tetradecenoyl-[ACP] + H2O</text>
        <dbReference type="Rhea" id="RHEA:41892"/>
        <dbReference type="Rhea" id="RHEA-COMP:9646"/>
        <dbReference type="Rhea" id="RHEA-COMP:9647"/>
        <dbReference type="ChEBI" id="CHEBI:15377"/>
        <dbReference type="ChEBI" id="CHEBI:78474"/>
        <dbReference type="ChEBI" id="CHEBI:78475"/>
    </reaction>
    <physiologicalReaction direction="left-to-right" evidence="28">
        <dbReference type="Rhea" id="RHEA:41893"/>
    </physiologicalReaction>
</comment>
<evidence type="ECO:0000256" key="10">
    <source>
        <dbReference type="ARBA" id="ARBA00022553"/>
    </source>
</evidence>
<evidence type="ECO:0000256" key="12">
    <source>
        <dbReference type="ARBA" id="ARBA00022799"/>
    </source>
</evidence>
<dbReference type="GO" id="GO:0004312">
    <property type="term" value="F:fatty acid synthase activity"/>
    <property type="evidence" value="ECO:0007669"/>
    <property type="project" value="UniProtKB-EC"/>
</dbReference>
<dbReference type="InterPro" id="IPR032821">
    <property type="entry name" value="PKS_assoc"/>
</dbReference>
<dbReference type="InterPro" id="IPR029058">
    <property type="entry name" value="AB_hydrolase_fold"/>
</dbReference>
<dbReference type="Gene3D" id="3.10.129.110">
    <property type="entry name" value="Polyketide synthase dehydratase"/>
    <property type="match status" value="1"/>
</dbReference>
<evidence type="ECO:0000256" key="46">
    <source>
        <dbReference type="ARBA" id="ARBA00048281"/>
    </source>
</evidence>
<comment type="catalytic activity">
    <reaction evidence="41">
        <text>(2E)-hexadecenoyl-[ACP] + NADPH + H(+) = hexadecanoyl-[ACP] + NADP(+)</text>
        <dbReference type="Rhea" id="RHEA:41912"/>
        <dbReference type="Rhea" id="RHEA-COMP:9651"/>
        <dbReference type="Rhea" id="RHEA-COMP:9652"/>
        <dbReference type="ChEBI" id="CHEBI:15378"/>
        <dbReference type="ChEBI" id="CHEBI:57783"/>
        <dbReference type="ChEBI" id="CHEBI:58349"/>
        <dbReference type="ChEBI" id="CHEBI:78481"/>
        <dbReference type="ChEBI" id="CHEBI:78483"/>
    </reaction>
    <physiologicalReaction direction="left-to-right" evidence="41">
        <dbReference type="Rhea" id="RHEA:41913"/>
    </physiologicalReaction>
</comment>
<dbReference type="SMART" id="SM00827">
    <property type="entry name" value="PKS_AT"/>
    <property type="match status" value="1"/>
</dbReference>
<keyword evidence="15" id="KW-0521">NADP</keyword>
<keyword evidence="8" id="KW-0596">Phosphopantetheine</keyword>
<comment type="catalytic activity">
    <reaction evidence="48">
        <text>(2E)-octenoyl-[ACP] + NADPH + H(+) = octanoyl-[ACP] + NADP(+)</text>
        <dbReference type="Rhea" id="RHEA:41848"/>
        <dbReference type="Rhea" id="RHEA-COMP:9635"/>
        <dbReference type="Rhea" id="RHEA-COMP:9636"/>
        <dbReference type="ChEBI" id="CHEBI:15378"/>
        <dbReference type="ChEBI" id="CHEBI:57783"/>
        <dbReference type="ChEBI" id="CHEBI:58349"/>
        <dbReference type="ChEBI" id="CHEBI:78462"/>
        <dbReference type="ChEBI" id="CHEBI:78463"/>
    </reaction>
    <physiologicalReaction direction="left-to-right" evidence="48">
        <dbReference type="Rhea" id="RHEA:41849"/>
    </physiologicalReaction>
</comment>
<dbReference type="InterPro" id="IPR001031">
    <property type="entry name" value="Thioesterase"/>
</dbReference>
<keyword evidence="19" id="KW-0520">NAD</keyword>
<evidence type="ECO:0000256" key="51">
    <source>
        <dbReference type="ARBA" id="ARBA00048650"/>
    </source>
</evidence>
<dbReference type="InterPro" id="IPR020841">
    <property type="entry name" value="PKS_Beta-ketoAc_synthase_dom"/>
</dbReference>
<evidence type="ECO:0000256" key="18">
    <source>
        <dbReference type="ARBA" id="ARBA00023002"/>
    </source>
</evidence>
<comment type="catalytic activity">
    <reaction evidence="54">
        <text>3-oxotetradecanoyl-[ACP] + NADPH + H(+) = (3R)-hydroxytetradecanoyl-[ACP] + NADP(+)</text>
        <dbReference type="Rhea" id="RHEA:41888"/>
        <dbReference type="Rhea" id="RHEA-COMP:9645"/>
        <dbReference type="Rhea" id="RHEA-COMP:9646"/>
        <dbReference type="ChEBI" id="CHEBI:15378"/>
        <dbReference type="ChEBI" id="CHEBI:57783"/>
        <dbReference type="ChEBI" id="CHEBI:58349"/>
        <dbReference type="ChEBI" id="CHEBI:78473"/>
        <dbReference type="ChEBI" id="CHEBI:78474"/>
    </reaction>
    <physiologicalReaction direction="left-to-right" evidence="54">
        <dbReference type="Rhea" id="RHEA:41889"/>
    </physiologicalReaction>
</comment>
<evidence type="ECO:0000256" key="15">
    <source>
        <dbReference type="ARBA" id="ARBA00022857"/>
    </source>
</evidence>
<dbReference type="GO" id="GO:0004313">
    <property type="term" value="F:[acyl-carrier-protein] S-acetyltransferase activity"/>
    <property type="evidence" value="ECO:0007669"/>
    <property type="project" value="UniProtKB-EC"/>
</dbReference>
<comment type="function">
    <text evidence="32">Fatty acid synthetase is a multifunctional enzyme that catalyzes the de novo biosynthesis of long-chain saturated fatty acids starting from acetyl-CoA and malonyl-CoA in the presence of NADPH. This multifunctional protein contains 7 catalytic activities and a site for the binding of the prosthetic group 4'-phosphopantetheine of the acyl carrier protein ([ACP]) domain.</text>
</comment>
<dbReference type="PANTHER" id="PTHR43775:SF7">
    <property type="entry name" value="FATTY ACID SYNTHASE"/>
    <property type="match status" value="1"/>
</dbReference>
<evidence type="ECO:0000256" key="5">
    <source>
        <dbReference type="ARBA" id="ARBA00012948"/>
    </source>
</evidence>
<dbReference type="EC" id="1.3.1.39" evidence="2"/>
<keyword evidence="22" id="KW-0511">Multifunctional enzyme</keyword>
<dbReference type="Pfam" id="PF21089">
    <property type="entry name" value="PKS_DH_N"/>
    <property type="match status" value="1"/>
</dbReference>
<comment type="catalytic activity">
    <reaction evidence="40">
        <text>dodecanoyl-[ACP] + malonyl-[ACP] + H(+) = 3-oxotetradecanoyl-[ACP] + holo-[ACP] + CO2</text>
        <dbReference type="Rhea" id="RHEA:41884"/>
        <dbReference type="Rhea" id="RHEA-COMP:9623"/>
        <dbReference type="Rhea" id="RHEA-COMP:9644"/>
        <dbReference type="Rhea" id="RHEA-COMP:9645"/>
        <dbReference type="Rhea" id="RHEA-COMP:9685"/>
        <dbReference type="ChEBI" id="CHEBI:15378"/>
        <dbReference type="ChEBI" id="CHEBI:16526"/>
        <dbReference type="ChEBI" id="CHEBI:64479"/>
        <dbReference type="ChEBI" id="CHEBI:65264"/>
        <dbReference type="ChEBI" id="CHEBI:78449"/>
        <dbReference type="ChEBI" id="CHEBI:78473"/>
    </reaction>
    <physiologicalReaction direction="left-to-right" evidence="40">
        <dbReference type="Rhea" id="RHEA:41885"/>
    </physiologicalReaction>
</comment>
<evidence type="ECO:0000256" key="21">
    <source>
        <dbReference type="ARBA" id="ARBA00023160"/>
    </source>
</evidence>
<comment type="catalytic activity">
    <reaction evidence="23">
        <text>(3R)-hydroxyoctanoyl-[ACP] = (2E)-octenoyl-[ACP] + H2O</text>
        <dbReference type="Rhea" id="RHEA:41844"/>
        <dbReference type="Rhea" id="RHEA-COMP:9634"/>
        <dbReference type="Rhea" id="RHEA-COMP:9635"/>
        <dbReference type="ChEBI" id="CHEBI:15377"/>
        <dbReference type="ChEBI" id="CHEBI:78461"/>
        <dbReference type="ChEBI" id="CHEBI:78462"/>
    </reaction>
    <physiologicalReaction direction="left-to-right" evidence="23">
        <dbReference type="Rhea" id="RHEA:41845"/>
    </physiologicalReaction>
</comment>
<evidence type="ECO:0000259" key="65">
    <source>
        <dbReference type="PROSITE" id="PS52004"/>
    </source>
</evidence>
<evidence type="ECO:0000256" key="44">
    <source>
        <dbReference type="ARBA" id="ARBA00047961"/>
    </source>
</evidence>
<dbReference type="InterPro" id="IPR014043">
    <property type="entry name" value="Acyl_transferase_dom"/>
</dbReference>
<evidence type="ECO:0000256" key="33">
    <source>
        <dbReference type="ARBA" id="ARBA00044883"/>
    </source>
</evidence>
<dbReference type="SUPFAM" id="SSF51735">
    <property type="entry name" value="NAD(P)-binding Rossmann-fold domains"/>
    <property type="match status" value="2"/>
</dbReference>
<evidence type="ECO:0000256" key="6">
    <source>
        <dbReference type="ARBA" id="ARBA00013191"/>
    </source>
</evidence>
<feature type="domain" description="Ketosynthase family 3 (KS3)" evidence="65">
    <location>
        <begin position="1"/>
        <end position="406"/>
    </location>
</feature>
<dbReference type="Pfam" id="PF02801">
    <property type="entry name" value="Ketoacyl-synt_C"/>
    <property type="match status" value="1"/>
</dbReference>
<evidence type="ECO:0000256" key="58">
    <source>
        <dbReference type="ARBA" id="ARBA00049263"/>
    </source>
</evidence>
<comment type="catalytic activity">
    <reaction evidence="37">
        <text>3-oxodecanoyl-[ACP] + NADPH + H(+) = (3R)-hydroxydecanoyl-[ACP] + NADP(+)</text>
        <dbReference type="Rhea" id="RHEA:41856"/>
        <dbReference type="Rhea" id="RHEA-COMP:9637"/>
        <dbReference type="Rhea" id="RHEA-COMP:9638"/>
        <dbReference type="ChEBI" id="CHEBI:15378"/>
        <dbReference type="ChEBI" id="CHEBI:57783"/>
        <dbReference type="ChEBI" id="CHEBI:58349"/>
        <dbReference type="ChEBI" id="CHEBI:78464"/>
        <dbReference type="ChEBI" id="CHEBI:78466"/>
    </reaction>
    <physiologicalReaction direction="left-to-right" evidence="37">
        <dbReference type="Rhea" id="RHEA:41857"/>
    </physiologicalReaction>
</comment>
<dbReference type="Gene3D" id="3.90.180.10">
    <property type="entry name" value="Medium-chain alcohol dehydrogenases, catalytic domain"/>
    <property type="match status" value="1"/>
</dbReference>
<evidence type="ECO:0000256" key="11">
    <source>
        <dbReference type="ARBA" id="ARBA00022679"/>
    </source>
</evidence>
<evidence type="ECO:0000256" key="41">
    <source>
        <dbReference type="ARBA" id="ARBA00047810"/>
    </source>
</evidence>
<dbReference type="InterPro" id="IPR009081">
    <property type="entry name" value="PP-bd_ACP"/>
</dbReference>
<comment type="catalytic activity">
    <reaction evidence="43">
        <text>3-oxobutanoyl-[ACP] + NADPH + H(+) = (3R)-hydroxybutanoyl-[ACP] + NADP(+)</text>
        <dbReference type="Rhea" id="RHEA:41804"/>
        <dbReference type="Rhea" id="RHEA-COMP:9625"/>
        <dbReference type="Rhea" id="RHEA-COMP:9626"/>
        <dbReference type="ChEBI" id="CHEBI:15378"/>
        <dbReference type="ChEBI" id="CHEBI:57783"/>
        <dbReference type="ChEBI" id="CHEBI:58349"/>
        <dbReference type="ChEBI" id="CHEBI:78450"/>
        <dbReference type="ChEBI" id="CHEBI:78451"/>
    </reaction>
    <physiologicalReaction direction="left-to-right" evidence="43">
        <dbReference type="Rhea" id="RHEA:41805"/>
    </physiologicalReaction>
</comment>
<dbReference type="Pfam" id="PF00550">
    <property type="entry name" value="PP-binding"/>
    <property type="match status" value="1"/>
</dbReference>
<dbReference type="Pfam" id="PF00975">
    <property type="entry name" value="Thioesterase"/>
    <property type="match status" value="1"/>
</dbReference>
<keyword evidence="13" id="KW-0378">Hydrolase</keyword>
<comment type="catalytic activity">
    <reaction evidence="34">
        <text>3-oxooctadecanoyl-[ACP] + NADPH + H(+) = (3R)-hydroxyoctadecanoyl-[ACP] + NADP(+)</text>
        <dbReference type="Rhea" id="RHEA:41920"/>
        <dbReference type="Rhea" id="RHEA-COMP:9653"/>
        <dbReference type="Rhea" id="RHEA-COMP:9654"/>
        <dbReference type="ChEBI" id="CHEBI:15378"/>
        <dbReference type="ChEBI" id="CHEBI:57783"/>
        <dbReference type="ChEBI" id="CHEBI:58349"/>
        <dbReference type="ChEBI" id="CHEBI:78487"/>
        <dbReference type="ChEBI" id="CHEBI:78488"/>
    </reaction>
    <physiologicalReaction direction="left-to-right" evidence="34">
        <dbReference type="Rhea" id="RHEA:41921"/>
    </physiologicalReaction>
</comment>
<dbReference type="InterPro" id="IPR014031">
    <property type="entry name" value="Ketoacyl_synth_C"/>
</dbReference>
<comment type="catalytic activity">
    <reaction evidence="29">
        <text>(3R)-hydroxyoctadecanoyl-[ACP] = (2E)-octadecenoyl-[ACP] + H2O</text>
        <dbReference type="Rhea" id="RHEA:41924"/>
        <dbReference type="Rhea" id="RHEA-COMP:9654"/>
        <dbReference type="Rhea" id="RHEA-COMP:9655"/>
        <dbReference type="ChEBI" id="CHEBI:15377"/>
        <dbReference type="ChEBI" id="CHEBI:78488"/>
        <dbReference type="ChEBI" id="CHEBI:78489"/>
    </reaction>
    <physiologicalReaction direction="left-to-right" evidence="29">
        <dbReference type="Rhea" id="RHEA:41925"/>
    </physiologicalReaction>
</comment>
<dbReference type="Pfam" id="PF00109">
    <property type="entry name" value="ketoacyl-synt"/>
    <property type="match status" value="1"/>
</dbReference>
<comment type="catalytic activity">
    <reaction evidence="35">
        <text>hexanoyl-[ACP] + malonyl-[ACP] + H(+) = 3-oxooctanoyl-[ACP] + holo-[ACP] + CO2</text>
        <dbReference type="Rhea" id="RHEA:41836"/>
        <dbReference type="Rhea" id="RHEA-COMP:9623"/>
        <dbReference type="Rhea" id="RHEA-COMP:9632"/>
        <dbReference type="Rhea" id="RHEA-COMP:9633"/>
        <dbReference type="Rhea" id="RHEA-COMP:9685"/>
        <dbReference type="ChEBI" id="CHEBI:15378"/>
        <dbReference type="ChEBI" id="CHEBI:16526"/>
        <dbReference type="ChEBI" id="CHEBI:64479"/>
        <dbReference type="ChEBI" id="CHEBI:78449"/>
        <dbReference type="ChEBI" id="CHEBI:78459"/>
        <dbReference type="ChEBI" id="CHEBI:78460"/>
    </reaction>
    <physiologicalReaction direction="left-to-right" evidence="35">
        <dbReference type="Rhea" id="RHEA:41837"/>
    </physiologicalReaction>
</comment>
<comment type="catalytic activity">
    <reaction evidence="44">
        <text>acetyl-[ACP] + malonyl-[ACP] + H(+) = 3-oxobutanoyl-[ACP] + holo-[ACP] + CO2</text>
        <dbReference type="Rhea" id="RHEA:41800"/>
        <dbReference type="Rhea" id="RHEA-COMP:9621"/>
        <dbReference type="Rhea" id="RHEA-COMP:9623"/>
        <dbReference type="Rhea" id="RHEA-COMP:9625"/>
        <dbReference type="Rhea" id="RHEA-COMP:9685"/>
        <dbReference type="ChEBI" id="CHEBI:15378"/>
        <dbReference type="ChEBI" id="CHEBI:16526"/>
        <dbReference type="ChEBI" id="CHEBI:64479"/>
        <dbReference type="ChEBI" id="CHEBI:78446"/>
        <dbReference type="ChEBI" id="CHEBI:78449"/>
        <dbReference type="ChEBI" id="CHEBI:78450"/>
    </reaction>
    <physiologicalReaction direction="left-to-right" evidence="44">
        <dbReference type="Rhea" id="RHEA:41801"/>
    </physiologicalReaction>
</comment>
<evidence type="ECO:0000256" key="53">
    <source>
        <dbReference type="ARBA" id="ARBA00048704"/>
    </source>
</evidence>
<evidence type="ECO:0000256" key="47">
    <source>
        <dbReference type="ARBA" id="ARBA00048289"/>
    </source>
</evidence>
<comment type="catalytic activity">
    <reaction evidence="36">
        <text>a (3R)-hydroxyacyl-[ACP] + NADP(+) = a 3-oxoacyl-[ACP] + NADPH + H(+)</text>
        <dbReference type="Rhea" id="RHEA:17397"/>
        <dbReference type="Rhea" id="RHEA-COMP:9916"/>
        <dbReference type="Rhea" id="RHEA-COMP:9945"/>
        <dbReference type="ChEBI" id="CHEBI:15378"/>
        <dbReference type="ChEBI" id="CHEBI:57783"/>
        <dbReference type="ChEBI" id="CHEBI:58349"/>
        <dbReference type="ChEBI" id="CHEBI:78776"/>
        <dbReference type="ChEBI" id="CHEBI:78827"/>
        <dbReference type="EC" id="1.1.1.100"/>
    </reaction>
    <physiologicalReaction direction="right-to-left" evidence="36">
        <dbReference type="Rhea" id="RHEA:17399"/>
    </physiologicalReaction>
</comment>
<keyword evidence="20" id="KW-0443">Lipid metabolism</keyword>
<evidence type="ECO:0000256" key="50">
    <source>
        <dbReference type="ARBA" id="ARBA00048571"/>
    </source>
</evidence>
<dbReference type="GO" id="GO:0004316">
    <property type="term" value="F:3-oxoacyl-[acyl-carrier-protein] reductase (NADPH) activity"/>
    <property type="evidence" value="ECO:0007669"/>
    <property type="project" value="UniProtKB-EC"/>
</dbReference>
<keyword evidence="16" id="KW-0663">Pyridoxal phosphate</keyword>
<evidence type="ECO:0000256" key="39">
    <source>
        <dbReference type="ARBA" id="ARBA00047500"/>
    </source>
</evidence>
<dbReference type="InterPro" id="IPR016035">
    <property type="entry name" value="Acyl_Trfase/lysoPLipase"/>
</dbReference>
<evidence type="ECO:0000256" key="49">
    <source>
        <dbReference type="ARBA" id="ARBA00048506"/>
    </source>
</evidence>
<feature type="active site" description="Proton acceptor; for dehydratase activity" evidence="64">
    <location>
        <position position="870"/>
    </location>
</feature>
<gene>
    <name evidence="67" type="ORF">AAG570_013748</name>
</gene>
<evidence type="ECO:0000256" key="23">
    <source>
        <dbReference type="ARBA" id="ARBA00023332"/>
    </source>
</evidence>
<dbReference type="Pfam" id="PF00107">
    <property type="entry name" value="ADH_zinc_N"/>
    <property type="match status" value="1"/>
</dbReference>
<evidence type="ECO:0000256" key="2">
    <source>
        <dbReference type="ARBA" id="ARBA00012004"/>
    </source>
</evidence>
<comment type="catalytic activity">
    <reaction evidence="59">
        <text>3-oxohexadecanoyl-[ACP] + NADPH + H(+) = (3R)-hydroxyhexadecanoyl-[ACP] + NADP(+)</text>
        <dbReference type="Rhea" id="RHEA:41904"/>
        <dbReference type="Rhea" id="RHEA-COMP:9649"/>
        <dbReference type="Rhea" id="RHEA-COMP:9650"/>
        <dbReference type="ChEBI" id="CHEBI:15378"/>
        <dbReference type="ChEBI" id="CHEBI:57783"/>
        <dbReference type="ChEBI" id="CHEBI:58349"/>
        <dbReference type="ChEBI" id="CHEBI:78478"/>
        <dbReference type="ChEBI" id="CHEBI:78480"/>
    </reaction>
    <physiologicalReaction direction="left-to-right" evidence="59">
        <dbReference type="Rhea" id="RHEA:41905"/>
    </physiologicalReaction>
</comment>
<dbReference type="InterPro" id="IPR036291">
    <property type="entry name" value="NAD(P)-bd_dom_sf"/>
</dbReference>
<dbReference type="CDD" id="cd00833">
    <property type="entry name" value="PKS"/>
    <property type="match status" value="1"/>
</dbReference>
<dbReference type="InterPro" id="IPR016036">
    <property type="entry name" value="Malonyl_transacylase_ACP-bd"/>
</dbReference>
<comment type="catalytic activity">
    <reaction evidence="61">
        <text>butanoyl-[ACP] + malonyl-[ACP] + H(+) = 3-oxohexanoyl-[ACP] + holo-[ACP] + CO2</text>
        <dbReference type="Rhea" id="RHEA:41820"/>
        <dbReference type="Rhea" id="RHEA-COMP:9623"/>
        <dbReference type="Rhea" id="RHEA-COMP:9628"/>
        <dbReference type="Rhea" id="RHEA-COMP:9629"/>
        <dbReference type="Rhea" id="RHEA-COMP:9685"/>
        <dbReference type="ChEBI" id="CHEBI:15378"/>
        <dbReference type="ChEBI" id="CHEBI:16526"/>
        <dbReference type="ChEBI" id="CHEBI:64479"/>
        <dbReference type="ChEBI" id="CHEBI:78449"/>
        <dbReference type="ChEBI" id="CHEBI:78454"/>
        <dbReference type="ChEBI" id="CHEBI:78456"/>
    </reaction>
    <physiologicalReaction direction="left-to-right" evidence="61">
        <dbReference type="Rhea" id="RHEA:41821"/>
    </physiologicalReaction>
</comment>
<evidence type="ECO:0000256" key="45">
    <source>
        <dbReference type="ARBA" id="ARBA00048051"/>
    </source>
</evidence>
<comment type="catalytic activity">
    <reaction evidence="56">
        <text>decanoyl-[ACP] + malonyl-[ACP] + H(+) = 3-oxododecanoyl-[ACP] + holo-[ACP] + CO2</text>
        <dbReference type="Rhea" id="RHEA:41868"/>
        <dbReference type="Rhea" id="RHEA-COMP:9623"/>
        <dbReference type="Rhea" id="RHEA-COMP:9640"/>
        <dbReference type="Rhea" id="RHEA-COMP:9641"/>
        <dbReference type="Rhea" id="RHEA-COMP:9685"/>
        <dbReference type="ChEBI" id="CHEBI:15378"/>
        <dbReference type="ChEBI" id="CHEBI:16526"/>
        <dbReference type="ChEBI" id="CHEBI:64479"/>
        <dbReference type="ChEBI" id="CHEBI:78449"/>
        <dbReference type="ChEBI" id="CHEBI:78468"/>
        <dbReference type="ChEBI" id="CHEBI:78469"/>
    </reaction>
    <physiologicalReaction direction="left-to-right" evidence="56">
        <dbReference type="Rhea" id="RHEA:41869"/>
    </physiologicalReaction>
</comment>
<dbReference type="CDD" id="cd08954">
    <property type="entry name" value="KR_1_FAS_SDR_x"/>
    <property type="match status" value="1"/>
</dbReference>
<dbReference type="Pfam" id="PF08659">
    <property type="entry name" value="KR"/>
    <property type="match status" value="1"/>
</dbReference>
<dbReference type="Gene3D" id="1.10.1200.10">
    <property type="entry name" value="ACP-like"/>
    <property type="match status" value="1"/>
</dbReference>
<comment type="catalytic activity">
    <reaction evidence="50">
        <text>3-oxohexanoyl-[ACP] + NADPH + H(+) = (3R)-hydroxyhexanoyl-[ACP] + NADP(+)</text>
        <dbReference type="Rhea" id="RHEA:41824"/>
        <dbReference type="Rhea" id="RHEA-COMP:9629"/>
        <dbReference type="Rhea" id="RHEA-COMP:9630"/>
        <dbReference type="ChEBI" id="CHEBI:15378"/>
        <dbReference type="ChEBI" id="CHEBI:57783"/>
        <dbReference type="ChEBI" id="CHEBI:58349"/>
        <dbReference type="ChEBI" id="CHEBI:78456"/>
        <dbReference type="ChEBI" id="CHEBI:78457"/>
    </reaction>
    <physiologicalReaction direction="left-to-right" evidence="50">
        <dbReference type="Rhea" id="RHEA:41825"/>
    </physiologicalReaction>
</comment>
<comment type="catalytic activity">
    <reaction evidence="24">
        <text>(3R)-hydroxydodecanoyl-[ACP] = (2E)-dodecenoyl-[ACP] + H2O</text>
        <dbReference type="Rhea" id="RHEA:41876"/>
        <dbReference type="Rhea" id="RHEA-COMP:9642"/>
        <dbReference type="Rhea" id="RHEA-COMP:9643"/>
        <dbReference type="ChEBI" id="CHEBI:15377"/>
        <dbReference type="ChEBI" id="CHEBI:78470"/>
        <dbReference type="ChEBI" id="CHEBI:78472"/>
    </reaction>
    <physiologicalReaction direction="left-to-right" evidence="24">
        <dbReference type="Rhea" id="RHEA:41877"/>
    </physiologicalReaction>
</comment>
<evidence type="ECO:0000256" key="48">
    <source>
        <dbReference type="ARBA" id="ARBA00048420"/>
    </source>
</evidence>
<evidence type="ECO:0000313" key="67">
    <source>
        <dbReference type="EMBL" id="KAL1129219.1"/>
    </source>
</evidence>
<comment type="catalytic activity">
    <reaction evidence="31">
        <text>(3R)-hydroxybutanoyl-[ACP] = (2E)-butenoyl-[ACP] + H2O</text>
        <dbReference type="Rhea" id="RHEA:41808"/>
        <dbReference type="Rhea" id="RHEA-COMP:9626"/>
        <dbReference type="Rhea" id="RHEA-COMP:9627"/>
        <dbReference type="ChEBI" id="CHEBI:15377"/>
        <dbReference type="ChEBI" id="CHEBI:78451"/>
        <dbReference type="ChEBI" id="CHEBI:78453"/>
    </reaction>
    <physiologicalReaction direction="left-to-right" evidence="31">
        <dbReference type="Rhea" id="RHEA:41809"/>
    </physiologicalReaction>
</comment>
<dbReference type="PANTHER" id="PTHR43775">
    <property type="entry name" value="FATTY ACID SYNTHASE"/>
    <property type="match status" value="1"/>
</dbReference>
<dbReference type="InterPro" id="IPR020843">
    <property type="entry name" value="ER"/>
</dbReference>
<evidence type="ECO:0000256" key="38">
    <source>
        <dbReference type="ARBA" id="ARBA00047451"/>
    </source>
</evidence>
<comment type="catalytic activity">
    <reaction evidence="33">
        <text>acetyl-CoA + n malonyl-CoA + 2n NADPH + 2n H(+) = a long-chain fatty acid + (n+1) CoA + n CO2 + 2n NADP(+).</text>
        <dbReference type="EC" id="2.3.1.85"/>
    </reaction>
</comment>
<dbReference type="SUPFAM" id="SSF53901">
    <property type="entry name" value="Thiolase-like"/>
    <property type="match status" value="1"/>
</dbReference>
<evidence type="ECO:0000256" key="52">
    <source>
        <dbReference type="ARBA" id="ARBA00048691"/>
    </source>
</evidence>
<evidence type="ECO:0000256" key="8">
    <source>
        <dbReference type="ARBA" id="ARBA00022450"/>
    </source>
</evidence>
<keyword evidence="9" id="KW-0444">Lipid biosynthesis</keyword>
<dbReference type="Proteomes" id="UP001558652">
    <property type="component" value="Unassembled WGS sequence"/>
</dbReference>
<comment type="catalytic activity">
    <reaction evidence="42">
        <text>(2E)-hexenoyl-[ACP] + NADPH + H(+) = hexanoyl-[ACP] + NADP(+)</text>
        <dbReference type="Rhea" id="RHEA:41832"/>
        <dbReference type="Rhea" id="RHEA-COMP:9631"/>
        <dbReference type="Rhea" id="RHEA-COMP:9632"/>
        <dbReference type="ChEBI" id="CHEBI:15378"/>
        <dbReference type="ChEBI" id="CHEBI:57783"/>
        <dbReference type="ChEBI" id="CHEBI:58349"/>
        <dbReference type="ChEBI" id="CHEBI:78458"/>
        <dbReference type="ChEBI" id="CHEBI:78459"/>
    </reaction>
    <physiologicalReaction direction="left-to-right" evidence="42">
        <dbReference type="Rhea" id="RHEA:41833"/>
    </physiologicalReaction>
</comment>
<dbReference type="InterPro" id="IPR050091">
    <property type="entry name" value="PKS_NRPS_Biosynth_Enz"/>
</dbReference>
<dbReference type="EC" id="1.1.1.100" evidence="5"/>
<dbReference type="EC" id="2.3.1.85" evidence="4"/>
<keyword evidence="10" id="KW-0597">Phosphoprotein</keyword>
<dbReference type="GO" id="GO:0019171">
    <property type="term" value="F:(3R)-hydroxyacyl-[acyl-carrier-protein] dehydratase activity"/>
    <property type="evidence" value="ECO:0007669"/>
    <property type="project" value="UniProtKB-EC"/>
</dbReference>
<comment type="catalytic activity">
    <reaction evidence="49">
        <text>a fatty acyl-[ACP] + malonyl-[ACP] + H(+) = a 3-oxoacyl-[ACP] + holo-[ACP] + CO2</text>
        <dbReference type="Rhea" id="RHEA:22836"/>
        <dbReference type="Rhea" id="RHEA-COMP:9623"/>
        <dbReference type="Rhea" id="RHEA-COMP:9685"/>
        <dbReference type="Rhea" id="RHEA-COMP:9916"/>
        <dbReference type="Rhea" id="RHEA-COMP:14125"/>
        <dbReference type="ChEBI" id="CHEBI:15378"/>
        <dbReference type="ChEBI" id="CHEBI:16526"/>
        <dbReference type="ChEBI" id="CHEBI:64479"/>
        <dbReference type="ChEBI" id="CHEBI:78449"/>
        <dbReference type="ChEBI" id="CHEBI:78776"/>
        <dbReference type="ChEBI" id="CHEBI:138651"/>
        <dbReference type="EC" id="2.3.1.41"/>
    </reaction>
    <physiologicalReaction direction="left-to-right" evidence="49">
        <dbReference type="Rhea" id="RHEA:22837"/>
    </physiologicalReaction>
</comment>
<dbReference type="Gene3D" id="3.40.47.10">
    <property type="match status" value="1"/>
</dbReference>
<dbReference type="GO" id="GO:0004315">
    <property type="term" value="F:3-oxoacyl-[acyl-carrier-protein] synthase activity"/>
    <property type="evidence" value="ECO:0007669"/>
    <property type="project" value="UniProtKB-EC"/>
</dbReference>
<evidence type="ECO:0000256" key="19">
    <source>
        <dbReference type="ARBA" id="ARBA00023027"/>
    </source>
</evidence>
<evidence type="ECO:0000256" key="20">
    <source>
        <dbReference type="ARBA" id="ARBA00023098"/>
    </source>
</evidence>
<dbReference type="InterPro" id="IPR013149">
    <property type="entry name" value="ADH-like_C"/>
</dbReference>
<evidence type="ECO:0000256" key="29">
    <source>
        <dbReference type="ARBA" id="ARBA00023399"/>
    </source>
</evidence>
<evidence type="ECO:0000256" key="36">
    <source>
        <dbReference type="ARBA" id="ARBA00047400"/>
    </source>
</evidence>
<dbReference type="PROSITE" id="PS52019">
    <property type="entry name" value="PKS_MFAS_DH"/>
    <property type="match status" value="1"/>
</dbReference>
<dbReference type="CDD" id="cd05195">
    <property type="entry name" value="enoyl_red"/>
    <property type="match status" value="1"/>
</dbReference>
<dbReference type="FunFam" id="3.90.180.10:FF:000015">
    <property type="entry name" value="Fatty acid synthase"/>
    <property type="match status" value="1"/>
</dbReference>
<dbReference type="InterPro" id="IPR049900">
    <property type="entry name" value="PKS_mFAS_DH"/>
</dbReference>
<dbReference type="Pfam" id="PF16197">
    <property type="entry name" value="KAsynt_C_assoc"/>
    <property type="match status" value="1"/>
</dbReference>
<dbReference type="EC" id="2.3.1.41" evidence="6"/>
<dbReference type="EMBL" id="JBFDAA010000009">
    <property type="protein sequence ID" value="KAL1129219.1"/>
    <property type="molecule type" value="Genomic_DNA"/>
</dbReference>
<dbReference type="FunFam" id="3.40.50.720:FF:000209">
    <property type="entry name" value="Polyketide synthase Pks12"/>
    <property type="match status" value="1"/>
</dbReference>
<dbReference type="SUPFAM" id="SSF55048">
    <property type="entry name" value="Probable ACP-binding domain of malonyl-CoA ACP transacylase"/>
    <property type="match status" value="1"/>
</dbReference>
<evidence type="ECO:0000256" key="24">
    <source>
        <dbReference type="ARBA" id="ARBA00023351"/>
    </source>
</evidence>
<sequence length="2348" mass="257023">MDEIVISGISGRFPQCSSIQEFKERLLVGEDLVTDDETRWPKGLYGLPARTGKLKDISRFDATFFGVHAKQAHVMDPQLRLLLESTYEAIVDAGINPQEIRGSRTGVFIGVSASESDDFWSSDADKVNGYGLTGCCRAMFPNRISYTFDFKGPSFSVDTACSSSMLALHQAVTAIRSGQCDSAIVGGANLLLKPTCSLQFHRLSMLSQEGKCRAFDASGNGYVRSETVAVIYIQKASDAKRVYATVLNTKSNTDGNKEQGITFPSGSMQMRLIKETYNELGINPADIAYLEAHGTGTKVGDPQEINSAAEVFCKGRNSPLLIGSVKSNMGHSEPASGLCSIAKVLIAMECGYIPSNLHFKEPNKDIPALLDGRLQVVNKNWPWNGGMVAINSFGFGGANVHLLLRSNPKPKSNPIKDNIPRIIAVSGRTEEAVNSYLDKVASLPRDDDFTALIHNIHATSIPGHGYRGYTILGDKPKREITTLSTENRPVWFVFSGMGSQWAGMGLALMPLEPFSAAIRKCSNALAEEGVDLMNLLKHGTDENFNNPLNSFVCIAAIQVGLVDVLTTLGITPDGIMGHSVGELGCAYVDRTFTAEQTVLAAYWRGRSILESKLIPGGMAAVGLSWEETKARLPKDIVLACHNSKDSVTISGPLEQVDRFVEELQAENIFVRKVSTSGVAFHSKYIADAGPKLRANLERIIPVAKPRSKKWISTSIPESGWGSALASHSSAAYHVNNLLSPVLFHESLGHIPPGAVVVEIAPHSLLQAILKRSLSPDSIVVGLTRREEGLPFMLSNIGKMYNAGLNPKLSELYQSVSYPVARGTPMIAPLVQWDHSMEWSVADFSGKGSRSGETIIEIDMTKDENSYLMGHNIDGRVLFPATGYLTLAWKTFAKLNQKPFEELPVVLENVQFQRATIMPKDGSVKFLINVFDGTGDFEICESGVVVVTGKIRRADDDQPLQLASIKPEKSKLHDLTRDHVYRDLRLRGYNYQGIFKGIECSYEPGVSGKLEWNGNWISFMDTMLQFTLLEMNSRELYLPTRIQKVFIDPTKHISCVQSTNQGQVVPIHTWRDIGVIQAGGVEIRSVKTSLAPRRQQAQPPPNLERYSFIPYTGTRPMDLQSAITVAVQTVMENSEGALKMKVVEIGGDRQAETLFAPGIMGAVLSEPLLSIDMTVITNDVEAAIPIMEPLGIKTAKKDIRADGAESNCHLVVGSKLLSNHNALSDAKNMLRNTGFILTEECQNLRNESVNLDGLTVVSKITLEKKILFLLRLTIEWTEPKIVHITQSHFKWVNELKEVMKKNEESNQRIVIVSGDEPTCGIVGFINCLKQESGGKYVRCVFTQDRAAPHFSITNKMYRSQLTKDLVINVLKDGEWGSFRHLPISQNSDETLEVQHAYVNTITRGDLSSLRWIEGPLTFYKPENYPGKELCTVYYAPLNFRDIMLATGKLPPDALPGDLAGQECILGLEFSGRDSTGRRVMGMVPACGLATTVLADTDFLWTVPDNWILESAATVPVVYATSYYALLVRGRMKPGESVLIHAGSGGVGTAAIAIALDMGCQVFTTVSSPEKRHHVESNFPNARDRIIFGNSRDTSFEQLVLTKTNGRGVDIVLNSLADDKLQASLRCLAKGGRFLEIGKLDLSNNTALGMSILLKNTTIHGILLDALFDAGHDDPDKMEVIRLVNEGIASGVVQPLPCTIFSHNKLEQFFRYMAAGKHMGKVVLEIKKETNEKDSMLTPQSVSAVPRTYMNPDKSYIIIGGLGGFGLELAHWMINRGATKLVLTSRSGIRDGYQSLCIRRWTSKGVTVHVSTTDASTLEGSNRLIAEANKLGPVGGIFNLAAVLRDALFENQTPEDFYSVCQAKVSVTESLDTASRLYCPQLDYFVVFSSVSCGRGNTGQTNYGLANSAMERICEHRQALGYPGVAIQWGAIGDVGLVIDSLKGDNDTVIGGTLPQRMTSCMSTLDRFLQQPYPVLSSIVLADKGQHSSDGGQANLLEAVGNILGISDISTISSAASLSELGMDSLMGVEIKQTLERNYDLVFSAQEIRDLTFGRLLELSLGGQSPAATAPEEEKKPETNGVMTNGVQLMIFQVQFQGDSLMPVETLVRLVSKGTNDKLRPVFVVHPVEGVVSPLTNIASQLTCPVWGFQCTKEAPLNAIKDLAAFYIKNMNEVQKHGPYVLCGYSFGACVAFEMAIQLEGRGESVSLILLDGSPLYVSGRTFNYKQKQASKNKVADDADALTYFITLFKDVDYQKTQEELKNLPNLDTRLKRCTEKLKNATKYSDSEIEMAAKSFYEKLVAADAYQPNGVFNGDVTLVKAKDNYVSFGKDYGLKSVRLLPYPCASSIIC</sequence>
<name>A0ABD0YDR8_9HEMI</name>
<evidence type="ECO:0000256" key="4">
    <source>
        <dbReference type="ARBA" id="ARBA00012873"/>
    </source>
</evidence>
<evidence type="ECO:0000256" key="31">
    <source>
        <dbReference type="ARBA" id="ARBA00023402"/>
    </source>
</evidence>
<comment type="catalytic activity">
    <reaction evidence="39">
        <text>(2E)-butenoyl-[ACP] + NADPH + H(+) = butanoyl-[ACP] + NADP(+)</text>
        <dbReference type="Rhea" id="RHEA:41812"/>
        <dbReference type="Rhea" id="RHEA-COMP:9627"/>
        <dbReference type="Rhea" id="RHEA-COMP:9628"/>
        <dbReference type="ChEBI" id="CHEBI:15378"/>
        <dbReference type="ChEBI" id="CHEBI:57783"/>
        <dbReference type="ChEBI" id="CHEBI:58349"/>
        <dbReference type="ChEBI" id="CHEBI:78453"/>
        <dbReference type="ChEBI" id="CHEBI:78454"/>
    </reaction>
    <physiologicalReaction direction="left-to-right" evidence="39">
        <dbReference type="Rhea" id="RHEA:41813"/>
    </physiologicalReaction>
</comment>
<dbReference type="InterPro" id="IPR020806">
    <property type="entry name" value="PKS_PP-bd"/>
</dbReference>
<dbReference type="Gene3D" id="3.40.50.720">
    <property type="entry name" value="NAD(P)-binding Rossmann-like Domain"/>
    <property type="match status" value="1"/>
</dbReference>
<comment type="catalytic activity">
    <reaction evidence="51">
        <text>a 2,3-saturated acyl-[ACP] + NADP(+) = a (2E)-enoyl-[ACP] + NADPH + H(+)</text>
        <dbReference type="Rhea" id="RHEA:22564"/>
        <dbReference type="Rhea" id="RHEA-COMP:9925"/>
        <dbReference type="Rhea" id="RHEA-COMP:9926"/>
        <dbReference type="ChEBI" id="CHEBI:15378"/>
        <dbReference type="ChEBI" id="CHEBI:57783"/>
        <dbReference type="ChEBI" id="CHEBI:58349"/>
        <dbReference type="ChEBI" id="CHEBI:78784"/>
        <dbReference type="ChEBI" id="CHEBI:78785"/>
        <dbReference type="EC" id="1.3.1.39"/>
    </reaction>
    <physiologicalReaction direction="right-to-left" evidence="51">
        <dbReference type="Rhea" id="RHEA:22566"/>
    </physiologicalReaction>
</comment>
<comment type="catalytic activity">
    <reaction evidence="30">
        <text>(3R)-hydroxyhexadecanoyl-[ACP] = (2E)-hexadecenoyl-[ACP] + H2O</text>
        <dbReference type="Rhea" id="RHEA:41908"/>
        <dbReference type="Rhea" id="RHEA-COMP:9650"/>
        <dbReference type="Rhea" id="RHEA-COMP:9651"/>
        <dbReference type="ChEBI" id="CHEBI:15377"/>
        <dbReference type="ChEBI" id="CHEBI:78480"/>
        <dbReference type="ChEBI" id="CHEBI:78481"/>
    </reaction>
    <physiologicalReaction direction="left-to-right" evidence="30">
        <dbReference type="Rhea" id="RHEA:41909"/>
    </physiologicalReaction>
</comment>
<dbReference type="GO" id="GO:0006633">
    <property type="term" value="P:fatty acid biosynthetic process"/>
    <property type="evidence" value="ECO:0007669"/>
    <property type="project" value="UniProtKB-KW"/>
</dbReference>
<feature type="region of interest" description="N-terminal hotdog fold" evidence="64">
    <location>
        <begin position="834"/>
        <end position="957"/>
    </location>
</feature>
<dbReference type="FunFam" id="1.10.1200.10:FF:000013">
    <property type="entry name" value="Fatty acid synthase"/>
    <property type="match status" value="1"/>
</dbReference>
<keyword evidence="18" id="KW-0560">Oxidoreductase</keyword>
<dbReference type="EC" id="3.1.2.14" evidence="3"/>
<dbReference type="InterPro" id="IPR011032">
    <property type="entry name" value="GroES-like_sf"/>
</dbReference>
<evidence type="ECO:0000256" key="3">
    <source>
        <dbReference type="ARBA" id="ARBA00012480"/>
    </source>
</evidence>
<comment type="catalytic activity">
    <reaction evidence="53">
        <text>hexadecanoyl-[ACP] + H2O = hexadecanoate + holo-[ACP] + H(+)</text>
        <dbReference type="Rhea" id="RHEA:41932"/>
        <dbReference type="Rhea" id="RHEA-COMP:9652"/>
        <dbReference type="Rhea" id="RHEA-COMP:9685"/>
        <dbReference type="ChEBI" id="CHEBI:7896"/>
        <dbReference type="ChEBI" id="CHEBI:15377"/>
        <dbReference type="ChEBI" id="CHEBI:15378"/>
        <dbReference type="ChEBI" id="CHEBI:64479"/>
        <dbReference type="ChEBI" id="CHEBI:78483"/>
        <dbReference type="EC" id="3.1.2.14"/>
    </reaction>
    <physiologicalReaction direction="left-to-right" evidence="53">
        <dbReference type="Rhea" id="RHEA:41933"/>
    </physiologicalReaction>
</comment>
<evidence type="ECO:0000256" key="42">
    <source>
        <dbReference type="ARBA" id="ARBA00047897"/>
    </source>
</evidence>
<comment type="catalytic activity">
    <reaction evidence="62">
        <text>(2E)-decenoyl-[ACP] + NADPH + H(+) = decanoyl-[ACP] + NADP(+)</text>
        <dbReference type="Rhea" id="RHEA:41864"/>
        <dbReference type="Rhea" id="RHEA-COMP:9639"/>
        <dbReference type="Rhea" id="RHEA-COMP:9640"/>
        <dbReference type="ChEBI" id="CHEBI:15378"/>
        <dbReference type="ChEBI" id="CHEBI:57783"/>
        <dbReference type="ChEBI" id="CHEBI:58349"/>
        <dbReference type="ChEBI" id="CHEBI:78467"/>
        <dbReference type="ChEBI" id="CHEBI:78468"/>
    </reaction>
    <physiologicalReaction direction="left-to-right" evidence="62">
        <dbReference type="Rhea" id="RHEA:41865"/>
    </physiologicalReaction>
</comment>
<comment type="catalytic activity">
    <reaction evidence="26">
        <text>(3R)-hydroxydecanoyl-[ACP] = (2E)-decenoyl-[ACP] + H2O</text>
        <dbReference type="Rhea" id="RHEA:41860"/>
        <dbReference type="Rhea" id="RHEA-COMP:9638"/>
        <dbReference type="Rhea" id="RHEA-COMP:9639"/>
        <dbReference type="ChEBI" id="CHEBI:15377"/>
        <dbReference type="ChEBI" id="CHEBI:78466"/>
        <dbReference type="ChEBI" id="CHEBI:78467"/>
    </reaction>
    <physiologicalReaction direction="left-to-right" evidence="26">
        <dbReference type="Rhea" id="RHEA:41861"/>
    </physiologicalReaction>
</comment>
<keyword evidence="68" id="KW-1185">Reference proteome</keyword>
<keyword evidence="21" id="KW-0275">Fatty acid biosynthesis</keyword>
<evidence type="ECO:0000256" key="17">
    <source>
        <dbReference type="ARBA" id="ARBA00022990"/>
    </source>
</evidence>
<dbReference type="Gene3D" id="3.40.50.1820">
    <property type="entry name" value="alpha/beta hydrolase"/>
    <property type="match status" value="1"/>
</dbReference>
<evidence type="ECO:0000256" key="61">
    <source>
        <dbReference type="ARBA" id="ARBA00049449"/>
    </source>
</evidence>
<keyword evidence="17" id="KW-0007">Acetylation</keyword>
<comment type="catalytic activity">
    <reaction evidence="57">
        <text>(2E)-tetradecenoyl-[ACP] + NADPH + H(+) = tetradecanoyl-[ACP] + NADP(+)</text>
        <dbReference type="Rhea" id="RHEA:41896"/>
        <dbReference type="Rhea" id="RHEA-COMP:9647"/>
        <dbReference type="Rhea" id="RHEA-COMP:9648"/>
        <dbReference type="ChEBI" id="CHEBI:15378"/>
        <dbReference type="ChEBI" id="CHEBI:57783"/>
        <dbReference type="ChEBI" id="CHEBI:58349"/>
        <dbReference type="ChEBI" id="CHEBI:78475"/>
        <dbReference type="ChEBI" id="CHEBI:78477"/>
    </reaction>
    <physiologicalReaction direction="left-to-right" evidence="57">
        <dbReference type="Rhea" id="RHEA:41897"/>
    </physiologicalReaction>
</comment>
<evidence type="ECO:0000256" key="14">
    <source>
        <dbReference type="ARBA" id="ARBA00022832"/>
    </source>
</evidence>